<keyword evidence="3" id="KW-0067">ATP-binding</keyword>
<dbReference type="InterPro" id="IPR050611">
    <property type="entry name" value="ABCF"/>
</dbReference>
<dbReference type="InterPro" id="IPR003439">
    <property type="entry name" value="ABC_transporter-like_ATP-bd"/>
</dbReference>
<keyword evidence="1" id="KW-0677">Repeat</keyword>
<feature type="domain" description="ABC transporter" evidence="5">
    <location>
        <begin position="442"/>
        <end position="661"/>
    </location>
</feature>
<dbReference type="InterPro" id="IPR032781">
    <property type="entry name" value="ABC_tran_Xtn"/>
</dbReference>
<dbReference type="CDD" id="cd03221">
    <property type="entry name" value="ABCF_EF-3"/>
    <property type="match status" value="2"/>
</dbReference>
<dbReference type="Pfam" id="PF12848">
    <property type="entry name" value="ABC_tran_Xtn"/>
    <property type="match status" value="1"/>
</dbReference>
<dbReference type="InterPro" id="IPR017871">
    <property type="entry name" value="ABC_transporter-like_CS"/>
</dbReference>
<gene>
    <name evidence="6" type="ORF">MANT1106_LOCUS6264</name>
</gene>
<evidence type="ECO:0000313" key="6">
    <source>
        <dbReference type="EMBL" id="CAD8703582.1"/>
    </source>
</evidence>
<dbReference type="PANTHER" id="PTHR19211">
    <property type="entry name" value="ATP-BINDING TRANSPORT PROTEIN-RELATED"/>
    <property type="match status" value="1"/>
</dbReference>
<dbReference type="Gene3D" id="3.40.50.300">
    <property type="entry name" value="P-loop containing nucleotide triphosphate hydrolases"/>
    <property type="match status" value="2"/>
</dbReference>
<organism evidence="6">
    <name type="scientific">Mantoniella antarctica</name>
    <dbReference type="NCBI Taxonomy" id="81844"/>
    <lineage>
        <taxon>Eukaryota</taxon>
        <taxon>Viridiplantae</taxon>
        <taxon>Chlorophyta</taxon>
        <taxon>Mamiellophyceae</taxon>
        <taxon>Mamiellales</taxon>
        <taxon>Mamiellaceae</taxon>
        <taxon>Mantoniella</taxon>
    </lineage>
</organism>
<dbReference type="SUPFAM" id="SSF52540">
    <property type="entry name" value="P-loop containing nucleoside triphosphate hydrolases"/>
    <property type="match status" value="2"/>
</dbReference>
<sequence length="736" mass="76828">MTCCQAFLAHATPFAASTATPSSVCARRGSAQVTCAAGKKAGRKGKGKPSAAPTCGDENAQSATATATLSKPGKATASPSTDADDDDAFKIPYGDASGAALMLRDVMLAVADTDLLNDGCVTVMKGQVVGLVGGNGCGKSTLLKCIAGRRSVDDGAICISTDLEVGYFAQTAVSGSRLTVYQEARAQMTRINAADAALRDAEARCESADVEEACKGADLYMDALEEFDAAGGNGAEKSIAGVLDGLGFARSQWGVICDDLSGGWQMRVALARLLLSPAGSQDNGLLLLDEPTNHLDEASKKWLSAWIKSSPSTTLIVSHEKELLDGACSHMAEVRGKGLHWYVGNYTAFLDARDERIRIAKTLYDKQCVEAAELEDFVRRFSANASKASQAQSRAKLLVKLRVEMRKNESAATASFSDGAAGDAAKMVLKLIKPPASDNDVLKLADAKLGYKAEAPILRGSIKLERGQRVVVLGPNGAGKSTLLKSLAGTLPLVGGSRVMGERVSLGVFSQDLAQELPDELSALDYVLASAREDDPLLKEEKARQALGALGMSGQMALRLIGSLSGGEKARVALAAFVLRPRNVLLLDEPSNHLDVGAVNALTDGLQDWDGALLAVSHNKEFCERLSPTHIVRVKNGEMTMENCYGLTAADFEHEVVTGDATALAAAGGDVDVDSEDSASAEVGAAAANEMGVGGDAAVFVHGRPQSSDEAAAANREVEVLNVQASYDEVAAGVSR</sequence>
<feature type="domain" description="ABC transporter" evidence="5">
    <location>
        <begin position="101"/>
        <end position="362"/>
    </location>
</feature>
<dbReference type="FunFam" id="3.40.50.300:FF:000011">
    <property type="entry name" value="Putative ABC transporter ATP-binding component"/>
    <property type="match status" value="1"/>
</dbReference>
<evidence type="ECO:0000259" key="5">
    <source>
        <dbReference type="PROSITE" id="PS50893"/>
    </source>
</evidence>
<dbReference type="InterPro" id="IPR003593">
    <property type="entry name" value="AAA+_ATPase"/>
</dbReference>
<proteinExistence type="predicted"/>
<dbReference type="AlphaFoldDB" id="A0A7S0SDP4"/>
<dbReference type="PANTHER" id="PTHR19211:SF133">
    <property type="entry name" value="ABC TRANSPORTER FAMILY PROTEIN"/>
    <property type="match status" value="1"/>
</dbReference>
<reference evidence="6" key="1">
    <citation type="submission" date="2021-01" db="EMBL/GenBank/DDBJ databases">
        <authorList>
            <person name="Corre E."/>
            <person name="Pelletier E."/>
            <person name="Niang G."/>
            <person name="Scheremetjew M."/>
            <person name="Finn R."/>
            <person name="Kale V."/>
            <person name="Holt S."/>
            <person name="Cochrane G."/>
            <person name="Meng A."/>
            <person name="Brown T."/>
            <person name="Cohen L."/>
        </authorList>
    </citation>
    <scope>NUCLEOTIDE SEQUENCE</scope>
    <source>
        <strain evidence="6">SL-175</strain>
    </source>
</reference>
<feature type="compositionally biased region" description="Polar residues" evidence="4">
    <location>
        <begin position="59"/>
        <end position="69"/>
    </location>
</feature>
<dbReference type="PROSITE" id="PS50893">
    <property type="entry name" value="ABC_TRANSPORTER_2"/>
    <property type="match status" value="2"/>
</dbReference>
<accession>A0A7S0SDP4</accession>
<dbReference type="GO" id="GO:0005524">
    <property type="term" value="F:ATP binding"/>
    <property type="evidence" value="ECO:0007669"/>
    <property type="project" value="UniProtKB-KW"/>
</dbReference>
<dbReference type="PROSITE" id="PS00211">
    <property type="entry name" value="ABC_TRANSPORTER_1"/>
    <property type="match status" value="2"/>
</dbReference>
<keyword evidence="2" id="KW-0547">Nucleotide-binding</keyword>
<dbReference type="SMART" id="SM00382">
    <property type="entry name" value="AAA"/>
    <property type="match status" value="2"/>
</dbReference>
<evidence type="ECO:0000256" key="1">
    <source>
        <dbReference type="ARBA" id="ARBA00022737"/>
    </source>
</evidence>
<dbReference type="Pfam" id="PF00005">
    <property type="entry name" value="ABC_tran"/>
    <property type="match status" value="2"/>
</dbReference>
<protein>
    <recommendedName>
        <fullName evidence="5">ABC transporter domain-containing protein</fullName>
    </recommendedName>
</protein>
<name>A0A7S0SDP4_9CHLO</name>
<dbReference type="InterPro" id="IPR027417">
    <property type="entry name" value="P-loop_NTPase"/>
</dbReference>
<feature type="region of interest" description="Disordered" evidence="4">
    <location>
        <begin position="38"/>
        <end position="87"/>
    </location>
</feature>
<dbReference type="EMBL" id="HBFC01010799">
    <property type="protein sequence ID" value="CAD8703582.1"/>
    <property type="molecule type" value="Transcribed_RNA"/>
</dbReference>
<evidence type="ECO:0000256" key="3">
    <source>
        <dbReference type="ARBA" id="ARBA00022840"/>
    </source>
</evidence>
<evidence type="ECO:0000256" key="4">
    <source>
        <dbReference type="SAM" id="MobiDB-lite"/>
    </source>
</evidence>
<evidence type="ECO:0000256" key="2">
    <source>
        <dbReference type="ARBA" id="ARBA00022741"/>
    </source>
</evidence>
<dbReference type="GO" id="GO:0016887">
    <property type="term" value="F:ATP hydrolysis activity"/>
    <property type="evidence" value="ECO:0007669"/>
    <property type="project" value="InterPro"/>
</dbReference>